<gene>
    <name evidence="1" type="ORF">OBO34_18115</name>
</gene>
<accession>A0A9J6QXP4</accession>
<dbReference type="GO" id="GO:0019441">
    <property type="term" value="P:L-tryptophan catabolic process to kynurenine"/>
    <property type="evidence" value="ECO:0007669"/>
    <property type="project" value="InterPro"/>
</dbReference>
<keyword evidence="2" id="KW-1185">Reference proteome</keyword>
<sequence length="222" mass="24779">MKIYDLSATVNEELWYYGTPYVPYRTKYLATVKGNGYITKEHILTSHTGTHLECGKHWWDDGECADQVALEKIAGHARVLRFACKEQPFYGITPEMLEAAGADRLEEGDICIIATGWDKRIKEANYTWESPFITVESANYLKEKKIKAFAIDAPMFGDPRDGMDVVPEGLELPDYVFQKAGIPCILGLVHAAQLPDEVFFIGAPLKLEGADGSPVRAMAMEL</sequence>
<reference evidence="1" key="1">
    <citation type="submission" date="2022-09" db="EMBL/GenBank/DDBJ databases">
        <title>Culturomic study of gut microbiota in children with autism spectrum disorder.</title>
        <authorList>
            <person name="Efimov B.A."/>
            <person name="Chaplin A.V."/>
            <person name="Sokolova S.R."/>
            <person name="Pikina A.P."/>
            <person name="Korzhanova M."/>
            <person name="Belova V."/>
            <person name="Korostin D."/>
        </authorList>
    </citation>
    <scope>NUCLEOTIDE SEQUENCE</scope>
    <source>
        <strain evidence="1">ASD5510</strain>
    </source>
</reference>
<dbReference type="PANTHER" id="PTHR31118:SF12">
    <property type="entry name" value="CYCLASE-LIKE PROTEIN 2"/>
    <property type="match status" value="1"/>
</dbReference>
<dbReference type="InterPro" id="IPR007325">
    <property type="entry name" value="KFase/CYL"/>
</dbReference>
<dbReference type="PANTHER" id="PTHR31118">
    <property type="entry name" value="CYCLASE-LIKE PROTEIN 2"/>
    <property type="match status" value="1"/>
</dbReference>
<comment type="caution">
    <text evidence="1">The sequence shown here is derived from an EMBL/GenBank/DDBJ whole genome shotgun (WGS) entry which is preliminary data.</text>
</comment>
<dbReference type="EMBL" id="JAOSHN010000008">
    <property type="protein sequence ID" value="MCU7380250.1"/>
    <property type="molecule type" value="Genomic_DNA"/>
</dbReference>
<name>A0A9J6QXP4_9FIRM</name>
<dbReference type="Proteomes" id="UP001065549">
    <property type="component" value="Unassembled WGS sequence"/>
</dbReference>
<dbReference type="RefSeq" id="WP_148398791.1">
    <property type="nucleotide sequence ID" value="NZ_JAJAGH010000012.1"/>
</dbReference>
<dbReference type="Gene3D" id="3.50.30.50">
    <property type="entry name" value="Putative cyclase"/>
    <property type="match status" value="1"/>
</dbReference>
<protein>
    <submittedName>
        <fullName evidence="1">Cyclase family protein</fullName>
    </submittedName>
</protein>
<dbReference type="GO" id="GO:0004061">
    <property type="term" value="F:arylformamidase activity"/>
    <property type="evidence" value="ECO:0007669"/>
    <property type="project" value="InterPro"/>
</dbReference>
<evidence type="ECO:0000313" key="2">
    <source>
        <dbReference type="Proteomes" id="UP001065549"/>
    </source>
</evidence>
<dbReference type="InterPro" id="IPR037175">
    <property type="entry name" value="KFase_sf"/>
</dbReference>
<organism evidence="1 2">
    <name type="scientific">Hominibacterium faecale</name>
    <dbReference type="NCBI Taxonomy" id="2839743"/>
    <lineage>
        <taxon>Bacteria</taxon>
        <taxon>Bacillati</taxon>
        <taxon>Bacillota</taxon>
        <taxon>Clostridia</taxon>
        <taxon>Peptostreptococcales</taxon>
        <taxon>Anaerovoracaceae</taxon>
        <taxon>Hominibacterium</taxon>
    </lineage>
</organism>
<evidence type="ECO:0000313" key="1">
    <source>
        <dbReference type="EMBL" id="MCU7380250.1"/>
    </source>
</evidence>
<dbReference type="AlphaFoldDB" id="A0A9J6QXP4"/>
<dbReference type="SUPFAM" id="SSF102198">
    <property type="entry name" value="Putative cyclase"/>
    <property type="match status" value="1"/>
</dbReference>
<proteinExistence type="predicted"/>
<dbReference type="Pfam" id="PF04199">
    <property type="entry name" value="Cyclase"/>
    <property type="match status" value="1"/>
</dbReference>